<dbReference type="EMBL" id="BAAAPF010000076">
    <property type="protein sequence ID" value="GAA2123790.1"/>
    <property type="molecule type" value="Genomic_DNA"/>
</dbReference>
<protein>
    <recommendedName>
        <fullName evidence="4">Lipoprotein</fullName>
    </recommendedName>
</protein>
<evidence type="ECO:0008006" key="4">
    <source>
        <dbReference type="Google" id="ProtNLM"/>
    </source>
</evidence>
<keyword evidence="1" id="KW-0732">Signal</keyword>
<evidence type="ECO:0000256" key="1">
    <source>
        <dbReference type="SAM" id="SignalP"/>
    </source>
</evidence>
<comment type="caution">
    <text evidence="2">The sequence shown here is derived from an EMBL/GenBank/DDBJ whole genome shotgun (WGS) entry which is preliminary data.</text>
</comment>
<organism evidence="2 3">
    <name type="scientific">Streptomyces synnematoformans</name>
    <dbReference type="NCBI Taxonomy" id="415721"/>
    <lineage>
        <taxon>Bacteria</taxon>
        <taxon>Bacillati</taxon>
        <taxon>Actinomycetota</taxon>
        <taxon>Actinomycetes</taxon>
        <taxon>Kitasatosporales</taxon>
        <taxon>Streptomycetaceae</taxon>
        <taxon>Streptomyces</taxon>
    </lineage>
</organism>
<gene>
    <name evidence="2" type="ORF">GCM10009802_28350</name>
</gene>
<feature type="chain" id="PRO_5046061691" description="Lipoprotein" evidence="1">
    <location>
        <begin position="21"/>
        <end position="319"/>
    </location>
</feature>
<feature type="signal peptide" evidence="1">
    <location>
        <begin position="1"/>
        <end position="20"/>
    </location>
</feature>
<dbReference type="Proteomes" id="UP001500443">
    <property type="component" value="Unassembled WGS sequence"/>
</dbReference>
<evidence type="ECO:0000313" key="2">
    <source>
        <dbReference type="EMBL" id="GAA2123790.1"/>
    </source>
</evidence>
<evidence type="ECO:0000313" key="3">
    <source>
        <dbReference type="Proteomes" id="UP001500443"/>
    </source>
</evidence>
<keyword evidence="3" id="KW-1185">Reference proteome</keyword>
<proteinExistence type="predicted"/>
<sequence length="319" mass="34911">MIGMRRTLYAVAAVSVSLLAGCGGQESGRPDAVVPERAGEQARPQGATVVQEDWPPAVPASGLTKGMVLPLEKYMVTYAEEMAVQEARDNIELLCMRRFGFSDWATEPIGTSPPPASTAANMPRRYGLTDLAVARQYGQHPPETGSESTPPASREDPAALAVYEGVKKDGTELKSYNDRTVPEDGCLGEVQKTLPNIDPTLVEELNARSFTESQGVPAVREAMDVWSSCMNVRGFDVASVWDVENLYDETTTSASQDEIRLAVAEVECKQQSDLVGVWFREESAIQERLITENKEPLELAQTIRQEALTDARKVNARFN</sequence>
<reference evidence="3" key="1">
    <citation type="journal article" date="2019" name="Int. J. Syst. Evol. Microbiol.">
        <title>The Global Catalogue of Microorganisms (GCM) 10K type strain sequencing project: providing services to taxonomists for standard genome sequencing and annotation.</title>
        <authorList>
            <consortium name="The Broad Institute Genomics Platform"/>
            <consortium name="The Broad Institute Genome Sequencing Center for Infectious Disease"/>
            <person name="Wu L."/>
            <person name="Ma J."/>
        </authorList>
    </citation>
    <scope>NUCLEOTIDE SEQUENCE [LARGE SCALE GENOMIC DNA]</scope>
    <source>
        <strain evidence="3">JCM 15481</strain>
    </source>
</reference>
<dbReference type="PROSITE" id="PS51257">
    <property type="entry name" value="PROKAR_LIPOPROTEIN"/>
    <property type="match status" value="1"/>
</dbReference>
<name>A0ABP5JZF8_9ACTN</name>
<accession>A0ABP5JZF8</accession>